<protein>
    <submittedName>
        <fullName evidence="1">Uncharacterized protein</fullName>
    </submittedName>
</protein>
<dbReference type="Proteomes" id="UP001060085">
    <property type="component" value="Linkage Group LG01"/>
</dbReference>
<reference evidence="2" key="1">
    <citation type="journal article" date="2023" name="Nat. Plants">
        <title>Single-cell RNA sequencing provides a high-resolution roadmap for understanding the multicellular compartmentation of specialized metabolism.</title>
        <authorList>
            <person name="Sun S."/>
            <person name="Shen X."/>
            <person name="Li Y."/>
            <person name="Li Y."/>
            <person name="Wang S."/>
            <person name="Li R."/>
            <person name="Zhang H."/>
            <person name="Shen G."/>
            <person name="Guo B."/>
            <person name="Wei J."/>
            <person name="Xu J."/>
            <person name="St-Pierre B."/>
            <person name="Chen S."/>
            <person name="Sun C."/>
        </authorList>
    </citation>
    <scope>NUCLEOTIDE SEQUENCE [LARGE SCALE GENOMIC DNA]</scope>
</reference>
<proteinExistence type="predicted"/>
<dbReference type="EMBL" id="CM044701">
    <property type="protein sequence ID" value="KAI5681051.1"/>
    <property type="molecule type" value="Genomic_DNA"/>
</dbReference>
<evidence type="ECO:0000313" key="1">
    <source>
        <dbReference type="EMBL" id="KAI5681051.1"/>
    </source>
</evidence>
<evidence type="ECO:0000313" key="2">
    <source>
        <dbReference type="Proteomes" id="UP001060085"/>
    </source>
</evidence>
<comment type="caution">
    <text evidence="1">The sequence shown here is derived from an EMBL/GenBank/DDBJ whole genome shotgun (WGS) entry which is preliminary data.</text>
</comment>
<accession>A0ACC0C803</accession>
<organism evidence="1 2">
    <name type="scientific">Catharanthus roseus</name>
    <name type="common">Madagascar periwinkle</name>
    <name type="synonym">Vinca rosea</name>
    <dbReference type="NCBI Taxonomy" id="4058"/>
    <lineage>
        <taxon>Eukaryota</taxon>
        <taxon>Viridiplantae</taxon>
        <taxon>Streptophyta</taxon>
        <taxon>Embryophyta</taxon>
        <taxon>Tracheophyta</taxon>
        <taxon>Spermatophyta</taxon>
        <taxon>Magnoliopsida</taxon>
        <taxon>eudicotyledons</taxon>
        <taxon>Gunneridae</taxon>
        <taxon>Pentapetalae</taxon>
        <taxon>asterids</taxon>
        <taxon>lamiids</taxon>
        <taxon>Gentianales</taxon>
        <taxon>Apocynaceae</taxon>
        <taxon>Rauvolfioideae</taxon>
        <taxon>Vinceae</taxon>
        <taxon>Catharanthinae</taxon>
        <taxon>Catharanthus</taxon>
    </lineage>
</organism>
<sequence length="202" mass="23608">MIHLNLEQLIKSLMTLLNLYEENRTSEFLYENEAEFCSLYMLLHIHPDNQGNSLSLWFRHVPSAIMRSKEMCFARKILRFFRLGNYHRFMHTTQTEASYLQYCIIESHINEVRALAICCLNYGGYKPQPFPLADLSKLLVLEYSDVESFCNDCGLETSVGEAGTRYLPTKQTSFCYPKKRCQKYYPLDSERLLRLSVDLSAV</sequence>
<keyword evidence="2" id="KW-1185">Reference proteome</keyword>
<name>A0ACC0C803_CATRO</name>
<gene>
    <name evidence="1" type="ORF">M9H77_02278</name>
</gene>